<accession>A0ABT8NCL0</accession>
<dbReference type="PANTHER" id="PTHR34187:SF2">
    <property type="entry name" value="DUF202 DOMAIN-CONTAINING PROTEIN"/>
    <property type="match status" value="1"/>
</dbReference>
<evidence type="ECO:0000256" key="2">
    <source>
        <dbReference type="ARBA" id="ARBA00022475"/>
    </source>
</evidence>
<evidence type="ECO:0000313" key="8">
    <source>
        <dbReference type="EMBL" id="MDN7245619.1"/>
    </source>
</evidence>
<keyword evidence="5 6" id="KW-0472">Membrane</keyword>
<evidence type="ECO:0000256" key="4">
    <source>
        <dbReference type="ARBA" id="ARBA00022989"/>
    </source>
</evidence>
<feature type="transmembrane region" description="Helical" evidence="6">
    <location>
        <begin position="104"/>
        <end position="124"/>
    </location>
</feature>
<feature type="transmembrane region" description="Helical" evidence="6">
    <location>
        <begin position="30"/>
        <end position="50"/>
    </location>
</feature>
<evidence type="ECO:0000256" key="3">
    <source>
        <dbReference type="ARBA" id="ARBA00022692"/>
    </source>
</evidence>
<organism evidence="8 9">
    <name type="scientific">Planococcus shenhongbingii</name>
    <dbReference type="NCBI Taxonomy" id="3058398"/>
    <lineage>
        <taxon>Bacteria</taxon>
        <taxon>Bacillati</taxon>
        <taxon>Bacillota</taxon>
        <taxon>Bacilli</taxon>
        <taxon>Bacillales</taxon>
        <taxon>Caryophanaceae</taxon>
        <taxon>Planococcus</taxon>
    </lineage>
</organism>
<evidence type="ECO:0000256" key="5">
    <source>
        <dbReference type="ARBA" id="ARBA00023136"/>
    </source>
</evidence>
<name>A0ABT8NCL0_9BACL</name>
<evidence type="ECO:0000259" key="7">
    <source>
        <dbReference type="Pfam" id="PF02656"/>
    </source>
</evidence>
<keyword evidence="2" id="KW-1003">Cell membrane</keyword>
<keyword evidence="4 6" id="KW-1133">Transmembrane helix</keyword>
<dbReference type="Pfam" id="PF02656">
    <property type="entry name" value="DUF202"/>
    <property type="match status" value="1"/>
</dbReference>
<feature type="transmembrane region" description="Helical" evidence="6">
    <location>
        <begin position="62"/>
        <end position="83"/>
    </location>
</feature>
<gene>
    <name evidence="8" type="ORF">QWY13_08905</name>
</gene>
<dbReference type="InterPro" id="IPR052053">
    <property type="entry name" value="IM_YidH-like"/>
</dbReference>
<dbReference type="RefSeq" id="WP_301856260.1">
    <property type="nucleotide sequence ID" value="NZ_JAUJWU010000002.1"/>
</dbReference>
<dbReference type="Proteomes" id="UP001172142">
    <property type="component" value="Unassembled WGS sequence"/>
</dbReference>
<protein>
    <submittedName>
        <fullName evidence="8">DUF202 domain-containing protein</fullName>
    </submittedName>
</protein>
<comment type="subcellular location">
    <subcellularLocation>
        <location evidence="1">Cell membrane</location>
        <topology evidence="1">Multi-pass membrane protein</topology>
    </subcellularLocation>
</comment>
<feature type="domain" description="DUF202" evidence="7">
    <location>
        <begin position="20"/>
        <end position="90"/>
    </location>
</feature>
<sequence length="133" mass="15243">MENENKKKEHEENQLKFAQQHMANERTYLAWLRTAIAIIGIGFLTVSLHLTIGKSHRISDFLAILLTILSSVAGFGVIINAAVQYFRKRKQIQEQRFHSTHVSIIVGLLALLIVLLVAVMYIFVQFMHIEENL</sequence>
<keyword evidence="3 6" id="KW-0812">Transmembrane</keyword>
<evidence type="ECO:0000313" key="9">
    <source>
        <dbReference type="Proteomes" id="UP001172142"/>
    </source>
</evidence>
<evidence type="ECO:0000256" key="6">
    <source>
        <dbReference type="SAM" id="Phobius"/>
    </source>
</evidence>
<evidence type="ECO:0000256" key="1">
    <source>
        <dbReference type="ARBA" id="ARBA00004651"/>
    </source>
</evidence>
<reference evidence="8 9" key="1">
    <citation type="submission" date="2023-07" db="EMBL/GenBank/DDBJ databases">
        <title>Novel species in genus Planococcus.</title>
        <authorList>
            <person name="Ning S."/>
        </authorList>
    </citation>
    <scope>NUCLEOTIDE SEQUENCE [LARGE SCALE GENOMIC DNA]</scope>
    <source>
        <strain evidence="8 9">N017</strain>
    </source>
</reference>
<dbReference type="PANTHER" id="PTHR34187">
    <property type="entry name" value="FGR18P"/>
    <property type="match status" value="1"/>
</dbReference>
<dbReference type="InterPro" id="IPR003807">
    <property type="entry name" value="DUF202"/>
</dbReference>
<comment type="caution">
    <text evidence="8">The sequence shown here is derived from an EMBL/GenBank/DDBJ whole genome shotgun (WGS) entry which is preliminary data.</text>
</comment>
<proteinExistence type="predicted"/>
<dbReference type="EMBL" id="JAUJWU010000002">
    <property type="protein sequence ID" value="MDN7245619.1"/>
    <property type="molecule type" value="Genomic_DNA"/>
</dbReference>
<keyword evidence="9" id="KW-1185">Reference proteome</keyword>